<evidence type="ECO:0000256" key="2">
    <source>
        <dbReference type="ARBA" id="ARBA00007379"/>
    </source>
</evidence>
<reference evidence="15" key="1">
    <citation type="submission" date="2007-10" db="EMBL/GenBank/DDBJ databases">
        <title>Complete genome of Alkaliphilus oremlandii OhILAs.</title>
        <authorList>
            <person name="Copeland A."/>
            <person name="Lucas S."/>
            <person name="Lapidus A."/>
            <person name="Barry K."/>
            <person name="Detter J.C."/>
            <person name="Glavina del Rio T."/>
            <person name="Hammon N."/>
            <person name="Israni S."/>
            <person name="Dalin E."/>
            <person name="Tice H."/>
            <person name="Pitluck S."/>
            <person name="Chain P."/>
            <person name="Malfatti S."/>
            <person name="Shin M."/>
            <person name="Vergez L."/>
            <person name="Schmutz J."/>
            <person name="Larimer F."/>
            <person name="Land M."/>
            <person name="Hauser L."/>
            <person name="Kyrpides N."/>
            <person name="Mikhailova N."/>
            <person name="Stolz J.F."/>
            <person name="Dawson A."/>
            <person name="Fisher E."/>
            <person name="Crable B."/>
            <person name="Perera E."/>
            <person name="Lisak J."/>
            <person name="Ranganathan M."/>
            <person name="Basu P."/>
            <person name="Richardson P."/>
        </authorList>
    </citation>
    <scope>NUCLEOTIDE SEQUENCE [LARGE SCALE GENOMIC DNA]</scope>
    <source>
        <strain evidence="15">OhILAs</strain>
    </source>
</reference>
<evidence type="ECO:0000313" key="14">
    <source>
        <dbReference type="EMBL" id="ABW19794.1"/>
    </source>
</evidence>
<evidence type="ECO:0000256" key="5">
    <source>
        <dbReference type="ARBA" id="ARBA00022618"/>
    </source>
</evidence>
<evidence type="ECO:0000259" key="12">
    <source>
        <dbReference type="Pfam" id="PF02687"/>
    </source>
</evidence>
<keyword evidence="4 10" id="KW-1003">Cell membrane</keyword>
<evidence type="ECO:0000313" key="15">
    <source>
        <dbReference type="Proteomes" id="UP000000269"/>
    </source>
</evidence>
<organism evidence="14 15">
    <name type="scientific">Alkaliphilus oremlandii (strain OhILAs)</name>
    <name type="common">Clostridium oremlandii (strain OhILAs)</name>
    <dbReference type="NCBI Taxonomy" id="350688"/>
    <lineage>
        <taxon>Bacteria</taxon>
        <taxon>Bacillati</taxon>
        <taxon>Bacillota</taxon>
        <taxon>Clostridia</taxon>
        <taxon>Peptostreptococcales</taxon>
        <taxon>Natronincolaceae</taxon>
        <taxon>Alkaliphilus</taxon>
    </lineage>
</organism>
<dbReference type="STRING" id="350688.Clos_2261"/>
<dbReference type="KEGG" id="aoe:Clos_2261"/>
<evidence type="ECO:0000259" key="13">
    <source>
        <dbReference type="Pfam" id="PF18075"/>
    </source>
</evidence>
<dbReference type="PANTHER" id="PTHR47755:SF1">
    <property type="entry name" value="CELL DIVISION PROTEIN FTSX"/>
    <property type="match status" value="1"/>
</dbReference>
<comment type="similarity">
    <text evidence="2 10">Belongs to the ABC-4 integral membrane protein family. FtsX subfamily.</text>
</comment>
<comment type="function">
    <text evidence="10">Part of the ABC transporter FtsEX involved in asymmetric cellular division facilitating the initiation of sporulation.</text>
</comment>
<evidence type="ECO:0000256" key="1">
    <source>
        <dbReference type="ARBA" id="ARBA00004651"/>
    </source>
</evidence>
<evidence type="ECO:0000256" key="4">
    <source>
        <dbReference type="ARBA" id="ARBA00022475"/>
    </source>
</evidence>
<evidence type="ECO:0000256" key="9">
    <source>
        <dbReference type="ARBA" id="ARBA00023306"/>
    </source>
</evidence>
<feature type="domain" description="FtsX extracellular" evidence="13">
    <location>
        <begin position="61"/>
        <end position="152"/>
    </location>
</feature>
<dbReference type="Gene3D" id="3.30.70.3040">
    <property type="match status" value="1"/>
</dbReference>
<dbReference type="AlphaFoldDB" id="A8MJ12"/>
<dbReference type="OrthoDB" id="9812531at2"/>
<feature type="transmembrane region" description="Helical" evidence="11">
    <location>
        <begin position="21"/>
        <end position="46"/>
    </location>
</feature>
<keyword evidence="15" id="KW-1185">Reference proteome</keyword>
<dbReference type="Pfam" id="PF18075">
    <property type="entry name" value="FtsX_ECD"/>
    <property type="match status" value="1"/>
</dbReference>
<feature type="domain" description="ABC3 transporter permease C-terminal" evidence="12">
    <location>
        <begin position="175"/>
        <end position="297"/>
    </location>
</feature>
<keyword evidence="5 10" id="KW-0132">Cell division</keyword>
<protein>
    <recommendedName>
        <fullName evidence="3 10">Cell division protein FtsX</fullName>
    </recommendedName>
</protein>
<dbReference type="RefSeq" id="WP_012160101.1">
    <property type="nucleotide sequence ID" value="NC_009922.1"/>
</dbReference>
<evidence type="ECO:0000256" key="6">
    <source>
        <dbReference type="ARBA" id="ARBA00022692"/>
    </source>
</evidence>
<keyword evidence="9 10" id="KW-0131">Cell cycle</keyword>
<name>A8MJ12_ALKOO</name>
<evidence type="ECO:0000256" key="7">
    <source>
        <dbReference type="ARBA" id="ARBA00022989"/>
    </source>
</evidence>
<dbReference type="GO" id="GO:0051301">
    <property type="term" value="P:cell division"/>
    <property type="evidence" value="ECO:0007669"/>
    <property type="project" value="UniProtKB-KW"/>
</dbReference>
<feature type="transmembrane region" description="Helical" evidence="11">
    <location>
        <begin position="272"/>
        <end position="292"/>
    </location>
</feature>
<comment type="subcellular location">
    <subcellularLocation>
        <location evidence="1">Cell membrane</location>
        <topology evidence="1">Multi-pass membrane protein</topology>
    </subcellularLocation>
</comment>
<dbReference type="InterPro" id="IPR058204">
    <property type="entry name" value="FtsX_firmicutes-type"/>
</dbReference>
<dbReference type="GO" id="GO:0005886">
    <property type="term" value="C:plasma membrane"/>
    <property type="evidence" value="ECO:0007669"/>
    <property type="project" value="UniProtKB-SubCell"/>
</dbReference>
<dbReference type="eggNOG" id="COG2177">
    <property type="taxonomic scope" value="Bacteria"/>
</dbReference>
<dbReference type="PIRSF" id="PIRSF003097">
    <property type="entry name" value="FtsX"/>
    <property type="match status" value="1"/>
</dbReference>
<dbReference type="InterPro" id="IPR003838">
    <property type="entry name" value="ABC3_permease_C"/>
</dbReference>
<evidence type="ECO:0000256" key="10">
    <source>
        <dbReference type="PIRNR" id="PIRNR003097"/>
    </source>
</evidence>
<feature type="transmembrane region" description="Helical" evidence="11">
    <location>
        <begin position="220"/>
        <end position="243"/>
    </location>
</feature>
<evidence type="ECO:0000256" key="3">
    <source>
        <dbReference type="ARBA" id="ARBA00021907"/>
    </source>
</evidence>
<dbReference type="NCBIfam" id="NF038347">
    <property type="entry name" value="FtsX_Gpos"/>
    <property type="match status" value="1"/>
</dbReference>
<sequence>MKARTTKYIFKQGFTGLWRNRGMTVASISSVAASLMILGLVITLVLNITNAASLAQMQFDEIQIYLQDDLSVEEIEGIGKEIEQIQGISYVTYETKERALEKMKEKWGEQGYLLETLEENPLPNSYIIQVENLESADSVVSALKSLQGIDEIKYYKELVDQLLNVAKFIRTVGLVIISILVLVAIFIISNTIKLALNARRQEIEIMKDVGATNWFIRWPFLLEGMLLGLIGAALSIGIVYFGYQYAFNLITSKFYVVFGSYMISVNTMLNKIIWMFGILGTGVGALGSIISLRRYLKV</sequence>
<accession>A8MJ12</accession>
<keyword evidence="6 11" id="KW-0812">Transmembrane</keyword>
<dbReference type="InterPro" id="IPR040690">
    <property type="entry name" value="FtsX_ECD"/>
</dbReference>
<feature type="transmembrane region" description="Helical" evidence="11">
    <location>
        <begin position="168"/>
        <end position="192"/>
    </location>
</feature>
<dbReference type="InterPro" id="IPR004513">
    <property type="entry name" value="FtsX"/>
</dbReference>
<dbReference type="Proteomes" id="UP000000269">
    <property type="component" value="Chromosome"/>
</dbReference>
<keyword evidence="8 10" id="KW-0472">Membrane</keyword>
<dbReference type="Pfam" id="PF02687">
    <property type="entry name" value="FtsX"/>
    <property type="match status" value="1"/>
</dbReference>
<keyword evidence="7 11" id="KW-1133">Transmembrane helix</keyword>
<gene>
    <name evidence="14" type="ordered locus">Clos_2261</name>
</gene>
<dbReference type="PANTHER" id="PTHR47755">
    <property type="entry name" value="CELL DIVISION PROTEIN FTSX"/>
    <property type="match status" value="1"/>
</dbReference>
<proteinExistence type="inferred from homology"/>
<dbReference type="HOGENOM" id="CLU_073546_2_2_9"/>
<dbReference type="EMBL" id="CP000853">
    <property type="protein sequence ID" value="ABW19794.1"/>
    <property type="molecule type" value="Genomic_DNA"/>
</dbReference>
<evidence type="ECO:0000256" key="8">
    <source>
        <dbReference type="ARBA" id="ARBA00023136"/>
    </source>
</evidence>
<evidence type="ECO:0000256" key="11">
    <source>
        <dbReference type="SAM" id="Phobius"/>
    </source>
</evidence>